<protein>
    <submittedName>
        <fullName evidence="2">Phosphotransferase family protein</fullName>
    </submittedName>
</protein>
<name>A0A921SP94_9MICO</name>
<gene>
    <name evidence="2" type="ORF">K8V08_08765</name>
</gene>
<comment type="caution">
    <text evidence="2">The sequence shown here is derived from an EMBL/GenBank/DDBJ whole genome shotgun (WGS) entry which is preliminary data.</text>
</comment>
<reference evidence="2" key="2">
    <citation type="submission" date="2021-09" db="EMBL/GenBank/DDBJ databases">
        <authorList>
            <person name="Gilroy R."/>
        </authorList>
    </citation>
    <scope>NUCLEOTIDE SEQUENCE</scope>
    <source>
        <strain evidence="2">ChiGjej5B5-7349</strain>
    </source>
</reference>
<proteinExistence type="predicted"/>
<dbReference type="PANTHER" id="PTHR47829:SF1">
    <property type="entry name" value="HAD FAMILY PHOSPHATASE"/>
    <property type="match status" value="1"/>
</dbReference>
<dbReference type="EMBL" id="DYUK01000186">
    <property type="protein sequence ID" value="HJG80489.1"/>
    <property type="molecule type" value="Genomic_DNA"/>
</dbReference>
<dbReference type="PANTHER" id="PTHR47829">
    <property type="entry name" value="HYDROLASE, PUTATIVE (AFU_ORTHOLOGUE AFUA_1G12880)-RELATED"/>
    <property type="match status" value="1"/>
</dbReference>
<reference evidence="2" key="1">
    <citation type="journal article" date="2021" name="PeerJ">
        <title>Extensive microbial diversity within the chicken gut microbiome revealed by metagenomics and culture.</title>
        <authorList>
            <person name="Gilroy R."/>
            <person name="Ravi A."/>
            <person name="Getino M."/>
            <person name="Pursley I."/>
            <person name="Horton D.L."/>
            <person name="Alikhan N.F."/>
            <person name="Baker D."/>
            <person name="Gharbi K."/>
            <person name="Hall N."/>
            <person name="Watson M."/>
            <person name="Adriaenssens E.M."/>
            <person name="Foster-Nyarko E."/>
            <person name="Jarju S."/>
            <person name="Secka A."/>
            <person name="Antonio M."/>
            <person name="Oren A."/>
            <person name="Chaudhuri R.R."/>
            <person name="La Ragione R."/>
            <person name="Hildebrand F."/>
            <person name="Pallen M.J."/>
        </authorList>
    </citation>
    <scope>NUCLEOTIDE SEQUENCE</scope>
    <source>
        <strain evidence="2">ChiGjej5B5-7349</strain>
    </source>
</reference>
<dbReference type="InterPro" id="IPR002575">
    <property type="entry name" value="Aminoglycoside_PTrfase"/>
</dbReference>
<dbReference type="Gene3D" id="3.90.1200.10">
    <property type="match status" value="1"/>
</dbReference>
<dbReference type="SUPFAM" id="SSF56112">
    <property type="entry name" value="Protein kinase-like (PK-like)"/>
    <property type="match status" value="1"/>
</dbReference>
<dbReference type="InterPro" id="IPR011009">
    <property type="entry name" value="Kinase-like_dom_sf"/>
</dbReference>
<sequence>RRGDAEFVLRRGPRPPIAKSTHDMMREARVQQGVAKVGLPVPQILAASDDESILGVPFYVMEMLDGEVLVDEVPGMLATEDDRRVASEVLVDTLVDLHAVDLEQAGLTDFGRPDGYLQRQIATFTRLAPITRRRELPLQEELSQWLTDNLPTSARTTLVHGDYRFGNVMLAPDAPPRVRAILDWEMATLGDPLADLGYLTATYVDGSPGHPSIMSLSNASSAPGFFTRDQITERYAQKTGADVSDLAWYQVLAYWKSSVFLEDMYTRWNAGERPGDDYAPRMAEGIPELLEAAKALTR</sequence>
<accession>A0A921SP94</accession>
<evidence type="ECO:0000259" key="1">
    <source>
        <dbReference type="Pfam" id="PF01636"/>
    </source>
</evidence>
<evidence type="ECO:0000313" key="2">
    <source>
        <dbReference type="EMBL" id="HJG80489.1"/>
    </source>
</evidence>
<evidence type="ECO:0000313" key="3">
    <source>
        <dbReference type="Proteomes" id="UP000784435"/>
    </source>
</evidence>
<dbReference type="Proteomes" id="UP000784435">
    <property type="component" value="Unassembled WGS sequence"/>
</dbReference>
<dbReference type="CDD" id="cd05154">
    <property type="entry name" value="ACAD10_11_N-like"/>
    <property type="match status" value="1"/>
</dbReference>
<organism evidence="2 3">
    <name type="scientific">Brevibacterium senegalense</name>
    <dbReference type="NCBI Taxonomy" id="1033736"/>
    <lineage>
        <taxon>Bacteria</taxon>
        <taxon>Bacillati</taxon>
        <taxon>Actinomycetota</taxon>
        <taxon>Actinomycetes</taxon>
        <taxon>Micrococcales</taxon>
        <taxon>Brevibacteriaceae</taxon>
        <taxon>Brevibacterium</taxon>
    </lineage>
</organism>
<dbReference type="Gene3D" id="3.30.200.20">
    <property type="entry name" value="Phosphorylase Kinase, domain 1"/>
    <property type="match status" value="1"/>
</dbReference>
<feature type="non-terminal residue" evidence="2">
    <location>
        <position position="1"/>
    </location>
</feature>
<dbReference type="InterPro" id="IPR052898">
    <property type="entry name" value="ACAD10-like"/>
</dbReference>
<feature type="domain" description="Aminoglycoside phosphotransferase" evidence="1">
    <location>
        <begin position="4"/>
        <end position="206"/>
    </location>
</feature>
<dbReference type="Pfam" id="PF01636">
    <property type="entry name" value="APH"/>
    <property type="match status" value="1"/>
</dbReference>
<dbReference type="InterPro" id="IPR041726">
    <property type="entry name" value="ACAD10_11_N"/>
</dbReference>
<dbReference type="AlphaFoldDB" id="A0A921SP94"/>